<dbReference type="OrthoDB" id="9803354at2"/>
<evidence type="ECO:0000256" key="6">
    <source>
        <dbReference type="RuleBase" id="RU000481"/>
    </source>
</evidence>
<dbReference type="GO" id="GO:0030170">
    <property type="term" value="F:pyridoxal phosphate binding"/>
    <property type="evidence" value="ECO:0007669"/>
    <property type="project" value="InterPro"/>
</dbReference>
<keyword evidence="5" id="KW-0663">Pyridoxal phosphate</keyword>
<evidence type="ECO:0000259" key="7">
    <source>
        <dbReference type="Pfam" id="PF00155"/>
    </source>
</evidence>
<evidence type="ECO:0000256" key="5">
    <source>
        <dbReference type="ARBA" id="ARBA00022898"/>
    </source>
</evidence>
<evidence type="ECO:0000256" key="1">
    <source>
        <dbReference type="ARBA" id="ARBA00001933"/>
    </source>
</evidence>
<comment type="caution">
    <text evidence="8">The sequence shown here is derived from an EMBL/GenBank/DDBJ whole genome shotgun (WGS) entry which is preliminary data.</text>
</comment>
<reference evidence="8 9" key="1">
    <citation type="submission" date="2018-05" db="EMBL/GenBank/DDBJ databases">
        <title>Leucothrix arctica sp. nov., isolated from Arctic seawater.</title>
        <authorList>
            <person name="Choi A."/>
            <person name="Baek K."/>
        </authorList>
    </citation>
    <scope>NUCLEOTIDE SEQUENCE [LARGE SCALE GENOMIC DNA]</scope>
    <source>
        <strain evidence="8 9">JCM 18388</strain>
    </source>
</reference>
<dbReference type="InterPro" id="IPR004838">
    <property type="entry name" value="NHTrfase_class1_PyrdxlP-BS"/>
</dbReference>
<gene>
    <name evidence="8" type="ORF">DKW60_14880</name>
</gene>
<dbReference type="InterPro" id="IPR015421">
    <property type="entry name" value="PyrdxlP-dep_Trfase_major"/>
</dbReference>
<dbReference type="Proteomes" id="UP000245539">
    <property type="component" value="Unassembled WGS sequence"/>
</dbReference>
<comment type="similarity">
    <text evidence="2 6">Belongs to the class-I pyridoxal-phosphate-dependent aminotransferase family.</text>
</comment>
<dbReference type="EMBL" id="QGKM01000045">
    <property type="protein sequence ID" value="PWQ95496.1"/>
    <property type="molecule type" value="Genomic_DNA"/>
</dbReference>
<dbReference type="SUPFAM" id="SSF53383">
    <property type="entry name" value="PLP-dependent transferases"/>
    <property type="match status" value="1"/>
</dbReference>
<evidence type="ECO:0000313" key="8">
    <source>
        <dbReference type="EMBL" id="PWQ95496.1"/>
    </source>
</evidence>
<keyword evidence="9" id="KW-1185">Reference proteome</keyword>
<dbReference type="EC" id="2.6.1.-" evidence="6"/>
<dbReference type="GO" id="GO:0006520">
    <property type="term" value="P:amino acid metabolic process"/>
    <property type="evidence" value="ECO:0007669"/>
    <property type="project" value="InterPro"/>
</dbReference>
<dbReference type="InterPro" id="IPR004839">
    <property type="entry name" value="Aminotransferase_I/II_large"/>
</dbReference>
<dbReference type="Pfam" id="PF00155">
    <property type="entry name" value="Aminotran_1_2"/>
    <property type="match status" value="1"/>
</dbReference>
<name>A0A317CAF2_9GAMM</name>
<keyword evidence="4 6" id="KW-0808">Transferase</keyword>
<keyword evidence="3 6" id="KW-0032">Aminotransferase</keyword>
<dbReference type="AlphaFoldDB" id="A0A317CAF2"/>
<sequence>MQTQPEKLMITNTHVAQCSAAPIAEVKSWVKDPDSPKLIDMCQAVPAHLPAQALLDYLAEVVRNGDGAGYTSWEGIEPLRSALADDINQRYQASITADDAVITAGCNQAFSAVIDALCEEADEVIVALPCYFNHQMWLNIRGIVPRYLTLNTDTAIPDPAEVNDLISERTKAIVLVTPNNPTGATYSPECIEQFYQLAKANNVALIVDETYRDFIDLDKPPHHLFQHQDWSDTFIHLYSFSKVFALTGERVGAIVCSQSLLKQLEKIQDCAVICAPHSGQLAATYGIKHLADWKREKFESIQQRGEALKQAFNHSDLKYKLLSVGAYFAYVKHPFAEDSMTVSRRLVEEFEVLSIPGESFGEDQEQYIRFAFANVDESRFPDLVERLIASQKSL</sequence>
<evidence type="ECO:0000256" key="3">
    <source>
        <dbReference type="ARBA" id="ARBA00022576"/>
    </source>
</evidence>
<evidence type="ECO:0000313" key="9">
    <source>
        <dbReference type="Proteomes" id="UP000245539"/>
    </source>
</evidence>
<dbReference type="Gene3D" id="3.40.640.10">
    <property type="entry name" value="Type I PLP-dependent aspartate aminotransferase-like (Major domain)"/>
    <property type="match status" value="1"/>
</dbReference>
<dbReference type="NCBIfam" id="NF005732">
    <property type="entry name" value="PRK07550.1"/>
    <property type="match status" value="1"/>
</dbReference>
<dbReference type="CDD" id="cd00609">
    <property type="entry name" value="AAT_like"/>
    <property type="match status" value="1"/>
</dbReference>
<evidence type="ECO:0000256" key="2">
    <source>
        <dbReference type="ARBA" id="ARBA00007441"/>
    </source>
</evidence>
<organism evidence="8 9">
    <name type="scientific">Leucothrix pacifica</name>
    <dbReference type="NCBI Taxonomy" id="1247513"/>
    <lineage>
        <taxon>Bacteria</taxon>
        <taxon>Pseudomonadati</taxon>
        <taxon>Pseudomonadota</taxon>
        <taxon>Gammaproteobacteria</taxon>
        <taxon>Thiotrichales</taxon>
        <taxon>Thiotrichaceae</taxon>
        <taxon>Leucothrix</taxon>
    </lineage>
</organism>
<protein>
    <recommendedName>
        <fullName evidence="6">Aminotransferase</fullName>
        <ecNumber evidence="6">2.6.1.-</ecNumber>
    </recommendedName>
</protein>
<dbReference type="PANTHER" id="PTHR46383:SF1">
    <property type="entry name" value="ASPARTATE AMINOTRANSFERASE"/>
    <property type="match status" value="1"/>
</dbReference>
<dbReference type="PROSITE" id="PS00105">
    <property type="entry name" value="AA_TRANSFER_CLASS_1"/>
    <property type="match status" value="1"/>
</dbReference>
<dbReference type="InterPro" id="IPR050596">
    <property type="entry name" value="AspAT/PAT-like"/>
</dbReference>
<feature type="domain" description="Aminotransferase class I/classII large" evidence="7">
    <location>
        <begin position="37"/>
        <end position="387"/>
    </location>
</feature>
<accession>A0A317CAF2</accession>
<dbReference type="PANTHER" id="PTHR46383">
    <property type="entry name" value="ASPARTATE AMINOTRANSFERASE"/>
    <property type="match status" value="1"/>
</dbReference>
<dbReference type="InterPro" id="IPR015424">
    <property type="entry name" value="PyrdxlP-dep_Trfase"/>
</dbReference>
<dbReference type="GO" id="GO:0008483">
    <property type="term" value="F:transaminase activity"/>
    <property type="evidence" value="ECO:0007669"/>
    <property type="project" value="UniProtKB-KW"/>
</dbReference>
<comment type="cofactor">
    <cofactor evidence="1 6">
        <name>pyridoxal 5'-phosphate</name>
        <dbReference type="ChEBI" id="CHEBI:597326"/>
    </cofactor>
</comment>
<evidence type="ECO:0000256" key="4">
    <source>
        <dbReference type="ARBA" id="ARBA00022679"/>
    </source>
</evidence>
<proteinExistence type="inferred from homology"/>